<feature type="transmembrane region" description="Helical" evidence="2">
    <location>
        <begin position="74"/>
        <end position="99"/>
    </location>
</feature>
<dbReference type="Proteomes" id="UP001609175">
    <property type="component" value="Unassembled WGS sequence"/>
</dbReference>
<dbReference type="Pfam" id="PF13828">
    <property type="entry name" value="DUF4190"/>
    <property type="match status" value="1"/>
</dbReference>
<keyword evidence="2" id="KW-0472">Membrane</keyword>
<accession>A0ABW7JKV2</accession>
<keyword evidence="2" id="KW-0812">Transmembrane</keyword>
<evidence type="ECO:0000313" key="5">
    <source>
        <dbReference type="Proteomes" id="UP001609175"/>
    </source>
</evidence>
<gene>
    <name evidence="4" type="ORF">ACHIPZ_10275</name>
</gene>
<reference evidence="4 5" key="1">
    <citation type="submission" date="2024-10" db="EMBL/GenBank/DDBJ databases">
        <authorList>
            <person name="Riesco R."/>
        </authorList>
    </citation>
    <scope>NUCLEOTIDE SEQUENCE [LARGE SCALE GENOMIC DNA]</scope>
    <source>
        <strain evidence="4 5">NCIMB 15449</strain>
    </source>
</reference>
<name>A0ABW7JKV2_9NOCA</name>
<evidence type="ECO:0000259" key="3">
    <source>
        <dbReference type="Pfam" id="PF13828"/>
    </source>
</evidence>
<protein>
    <submittedName>
        <fullName evidence="4">DUF4190 domain-containing protein</fullName>
    </submittedName>
</protein>
<dbReference type="EMBL" id="JBIMSO010000041">
    <property type="protein sequence ID" value="MFH5208581.1"/>
    <property type="molecule type" value="Genomic_DNA"/>
</dbReference>
<evidence type="ECO:0000256" key="1">
    <source>
        <dbReference type="SAM" id="MobiDB-lite"/>
    </source>
</evidence>
<evidence type="ECO:0000256" key="2">
    <source>
        <dbReference type="SAM" id="Phobius"/>
    </source>
</evidence>
<evidence type="ECO:0000313" key="4">
    <source>
        <dbReference type="EMBL" id="MFH5208581.1"/>
    </source>
</evidence>
<feature type="domain" description="DUF4190" evidence="3">
    <location>
        <begin position="74"/>
        <end position="134"/>
    </location>
</feature>
<comment type="caution">
    <text evidence="4">The sequence shown here is derived from an EMBL/GenBank/DDBJ whole genome shotgun (WGS) entry which is preliminary data.</text>
</comment>
<dbReference type="RefSeq" id="WP_395114075.1">
    <property type="nucleotide sequence ID" value="NZ_JBIMSO010000041.1"/>
</dbReference>
<proteinExistence type="predicted"/>
<organism evidence="4 5">
    <name type="scientific">Antrihabitans spumae</name>
    <dbReference type="NCBI Taxonomy" id="3373370"/>
    <lineage>
        <taxon>Bacteria</taxon>
        <taxon>Bacillati</taxon>
        <taxon>Actinomycetota</taxon>
        <taxon>Actinomycetes</taxon>
        <taxon>Mycobacteriales</taxon>
        <taxon>Nocardiaceae</taxon>
        <taxon>Antrihabitans</taxon>
    </lineage>
</organism>
<keyword evidence="2" id="KW-1133">Transmembrane helix</keyword>
<feature type="region of interest" description="Disordered" evidence="1">
    <location>
        <begin position="1"/>
        <end position="24"/>
    </location>
</feature>
<sequence length="157" mass="16791">MSQPHYDPYGQPNDPYKPVDPYATPDPYAAQYGQAPAPYGQAPAPYGNPYGQQQPMYGQPAPGYGYPAQKTNGMAIASLVCGLAGIALCGLSSILGIIFGHIAQSQIKRTGEQGEGMALAGLILSYIVTVGWIIIWVFYIGLLATIWGIDRTTTNTY</sequence>
<dbReference type="InterPro" id="IPR025241">
    <property type="entry name" value="DUF4190"/>
</dbReference>
<feature type="transmembrane region" description="Helical" evidence="2">
    <location>
        <begin position="119"/>
        <end position="149"/>
    </location>
</feature>